<keyword evidence="4 7" id="KW-0812">Transmembrane</keyword>
<dbReference type="InterPro" id="IPR032816">
    <property type="entry name" value="VTT_dom"/>
</dbReference>
<feature type="transmembrane region" description="Helical" evidence="7">
    <location>
        <begin position="176"/>
        <end position="194"/>
    </location>
</feature>
<dbReference type="GO" id="GO:0005886">
    <property type="term" value="C:plasma membrane"/>
    <property type="evidence" value="ECO:0007669"/>
    <property type="project" value="UniProtKB-SubCell"/>
</dbReference>
<dbReference type="Proteomes" id="UP000243799">
    <property type="component" value="Unassembled WGS sequence"/>
</dbReference>
<organism evidence="10 11">
    <name type="scientific">Amycolatopsis marina</name>
    <dbReference type="NCBI Taxonomy" id="490629"/>
    <lineage>
        <taxon>Bacteria</taxon>
        <taxon>Bacillati</taxon>
        <taxon>Actinomycetota</taxon>
        <taxon>Actinomycetes</taxon>
        <taxon>Pseudonocardiales</taxon>
        <taxon>Pseudonocardiaceae</taxon>
        <taxon>Amycolatopsis</taxon>
    </lineage>
</organism>
<comment type="subcellular location">
    <subcellularLocation>
        <location evidence="1 7">Cell membrane</location>
        <topology evidence="1 7">Multi-pass membrane protein</topology>
    </subcellularLocation>
</comment>
<reference evidence="11" key="1">
    <citation type="submission" date="2016-10" db="EMBL/GenBank/DDBJ databases">
        <authorList>
            <person name="Varghese N."/>
            <person name="Submissions S."/>
        </authorList>
    </citation>
    <scope>NUCLEOTIDE SEQUENCE [LARGE SCALE GENOMIC DNA]</scope>
    <source>
        <strain evidence="11">CGMCC 4.3568</strain>
    </source>
</reference>
<evidence type="ECO:0000259" key="9">
    <source>
        <dbReference type="Pfam" id="PF09335"/>
    </source>
</evidence>
<evidence type="ECO:0000313" key="11">
    <source>
        <dbReference type="Proteomes" id="UP000243799"/>
    </source>
</evidence>
<feature type="transmembrane region" description="Helical" evidence="7">
    <location>
        <begin position="143"/>
        <end position="164"/>
    </location>
</feature>
<feature type="region of interest" description="Disordered" evidence="8">
    <location>
        <begin position="200"/>
        <end position="261"/>
    </location>
</feature>
<accession>A0A1I0XH10</accession>
<evidence type="ECO:0000256" key="1">
    <source>
        <dbReference type="ARBA" id="ARBA00004651"/>
    </source>
</evidence>
<evidence type="ECO:0000256" key="4">
    <source>
        <dbReference type="ARBA" id="ARBA00022692"/>
    </source>
</evidence>
<dbReference type="PANTHER" id="PTHR30353:SF15">
    <property type="entry name" value="INNER MEMBRANE PROTEIN YABI"/>
    <property type="match status" value="1"/>
</dbReference>
<keyword evidence="11" id="KW-1185">Reference proteome</keyword>
<dbReference type="PANTHER" id="PTHR30353">
    <property type="entry name" value="INNER MEMBRANE PROTEIN DEDA-RELATED"/>
    <property type="match status" value="1"/>
</dbReference>
<dbReference type="InterPro" id="IPR032818">
    <property type="entry name" value="DedA-like"/>
</dbReference>
<dbReference type="EMBL" id="FOKG01000003">
    <property type="protein sequence ID" value="SFA99977.1"/>
    <property type="molecule type" value="Genomic_DNA"/>
</dbReference>
<dbReference type="AlphaFoldDB" id="A0A1I0XH10"/>
<gene>
    <name evidence="10" type="ORF">SAMN05216266_103182</name>
</gene>
<evidence type="ECO:0000256" key="5">
    <source>
        <dbReference type="ARBA" id="ARBA00022989"/>
    </source>
</evidence>
<evidence type="ECO:0000256" key="3">
    <source>
        <dbReference type="ARBA" id="ARBA00022475"/>
    </source>
</evidence>
<feature type="transmembrane region" description="Helical" evidence="7">
    <location>
        <begin position="20"/>
        <end position="39"/>
    </location>
</feature>
<evidence type="ECO:0000256" key="6">
    <source>
        <dbReference type="ARBA" id="ARBA00023136"/>
    </source>
</evidence>
<evidence type="ECO:0000256" key="2">
    <source>
        <dbReference type="ARBA" id="ARBA00010792"/>
    </source>
</evidence>
<evidence type="ECO:0000256" key="7">
    <source>
        <dbReference type="RuleBase" id="RU367016"/>
    </source>
</evidence>
<protein>
    <submittedName>
        <fullName evidence="10">Membrane protein DedA, SNARE-associated domain</fullName>
    </submittedName>
</protein>
<dbReference type="STRING" id="490629.SAMN05216266_103182"/>
<feature type="transmembrane region" description="Helical" evidence="7">
    <location>
        <begin position="59"/>
        <end position="80"/>
    </location>
</feature>
<keyword evidence="6 7" id="KW-0472">Membrane</keyword>
<evidence type="ECO:0000313" key="10">
    <source>
        <dbReference type="EMBL" id="SFA99977.1"/>
    </source>
</evidence>
<sequence>MLDLLYQLTDTMQGALESPWLWLIVFAVAGLDALLPFMPSEATVITVAVLLGPDAGKLALLWLIAMAGAFAGDCLGYGIGRAAGPHALRRLQRGERGRERYTWARMQVDRHAPTLIIAGRYLPGGRVASGLATGSLRFPLTRFAALDLVGVSIWAAYSVAIGYLGGAGFAGEPAKGLLLAFVIGLLIVAGIEVGRRLRSRRAARRPSDRAERPQRRAADGGGRHRTRRGGFHLPGLDRAAARPARRQGAVVGACQSGRPER</sequence>
<evidence type="ECO:0000256" key="8">
    <source>
        <dbReference type="SAM" id="MobiDB-lite"/>
    </source>
</evidence>
<dbReference type="Pfam" id="PF09335">
    <property type="entry name" value="VTT_dom"/>
    <property type="match status" value="1"/>
</dbReference>
<proteinExistence type="inferred from homology"/>
<keyword evidence="5 7" id="KW-1133">Transmembrane helix</keyword>
<dbReference type="RefSeq" id="WP_245788206.1">
    <property type="nucleotide sequence ID" value="NZ_FOKG01000003.1"/>
</dbReference>
<feature type="compositionally biased region" description="Basic and acidic residues" evidence="8">
    <location>
        <begin position="205"/>
        <end position="222"/>
    </location>
</feature>
<comment type="similarity">
    <text evidence="2 7">Belongs to the DedA family.</text>
</comment>
<keyword evidence="3 7" id="KW-1003">Cell membrane</keyword>
<name>A0A1I0XH10_9PSEU</name>
<feature type="domain" description="VTT" evidence="9">
    <location>
        <begin position="39"/>
        <end position="163"/>
    </location>
</feature>